<accession>A0ABQ8JK14</accession>
<comment type="caution">
    <text evidence="1">The sequence shown here is derived from an EMBL/GenBank/DDBJ whole genome shotgun (WGS) entry which is preliminary data.</text>
</comment>
<evidence type="ECO:0000313" key="2">
    <source>
        <dbReference type="Proteomes" id="UP000887458"/>
    </source>
</evidence>
<evidence type="ECO:0000313" key="1">
    <source>
        <dbReference type="EMBL" id="KAH9422745.1"/>
    </source>
</evidence>
<name>A0ABQ8JK14_DERPT</name>
<gene>
    <name evidence="1" type="ORF">DERP_003425</name>
</gene>
<dbReference type="Proteomes" id="UP000887458">
    <property type="component" value="Unassembled WGS sequence"/>
</dbReference>
<protein>
    <submittedName>
        <fullName evidence="1">Uncharacterized protein</fullName>
    </submittedName>
</protein>
<reference evidence="1 2" key="2">
    <citation type="journal article" date="2022" name="Mol. Biol. Evol.">
        <title>Comparative Genomics Reveals Insights into the Divergent Evolution of Astigmatic Mites and Household Pest Adaptations.</title>
        <authorList>
            <person name="Xiong Q."/>
            <person name="Wan A.T."/>
            <person name="Liu X."/>
            <person name="Fung C.S."/>
            <person name="Xiao X."/>
            <person name="Malainual N."/>
            <person name="Hou J."/>
            <person name="Wang L."/>
            <person name="Wang M."/>
            <person name="Yang K.Y."/>
            <person name="Cui Y."/>
            <person name="Leung E.L."/>
            <person name="Nong W."/>
            <person name="Shin S.K."/>
            <person name="Au S.W."/>
            <person name="Jeong K.Y."/>
            <person name="Chew F.T."/>
            <person name="Hui J.H."/>
            <person name="Leung T.F."/>
            <person name="Tungtrongchitr A."/>
            <person name="Zhong N."/>
            <person name="Liu Z."/>
            <person name="Tsui S.K."/>
        </authorList>
    </citation>
    <scope>NUCLEOTIDE SEQUENCE [LARGE SCALE GENOMIC DNA]</scope>
    <source>
        <strain evidence="1">Derp</strain>
    </source>
</reference>
<dbReference type="EMBL" id="NJHN03000036">
    <property type="protein sequence ID" value="KAH9422745.1"/>
    <property type="molecule type" value="Genomic_DNA"/>
</dbReference>
<reference evidence="1 2" key="1">
    <citation type="journal article" date="2018" name="J. Allergy Clin. Immunol.">
        <title>High-quality assembly of Dermatophagoides pteronyssinus genome and transcriptome reveals a wide range of novel allergens.</title>
        <authorList>
            <person name="Liu X.Y."/>
            <person name="Yang K.Y."/>
            <person name="Wang M.Q."/>
            <person name="Kwok J.S."/>
            <person name="Zeng X."/>
            <person name="Yang Z."/>
            <person name="Xiao X.J."/>
            <person name="Lau C.P."/>
            <person name="Li Y."/>
            <person name="Huang Z.M."/>
            <person name="Ba J.G."/>
            <person name="Yim A.K."/>
            <person name="Ouyang C.Y."/>
            <person name="Ngai S.M."/>
            <person name="Chan T.F."/>
            <person name="Leung E.L."/>
            <person name="Liu L."/>
            <person name="Liu Z.G."/>
            <person name="Tsui S.K."/>
        </authorList>
    </citation>
    <scope>NUCLEOTIDE SEQUENCE [LARGE SCALE GENOMIC DNA]</scope>
    <source>
        <strain evidence="1">Derp</strain>
    </source>
</reference>
<sequence>MTILVQSIKSSLMINTLNKQIFKQILAIILFILNSECFNCHHSKRLRRPPSSFVSTDQSIAQYSDSTGTE</sequence>
<proteinExistence type="predicted"/>
<organism evidence="1 2">
    <name type="scientific">Dermatophagoides pteronyssinus</name>
    <name type="common">European house dust mite</name>
    <dbReference type="NCBI Taxonomy" id="6956"/>
    <lineage>
        <taxon>Eukaryota</taxon>
        <taxon>Metazoa</taxon>
        <taxon>Ecdysozoa</taxon>
        <taxon>Arthropoda</taxon>
        <taxon>Chelicerata</taxon>
        <taxon>Arachnida</taxon>
        <taxon>Acari</taxon>
        <taxon>Acariformes</taxon>
        <taxon>Sarcoptiformes</taxon>
        <taxon>Astigmata</taxon>
        <taxon>Psoroptidia</taxon>
        <taxon>Analgoidea</taxon>
        <taxon>Pyroglyphidae</taxon>
        <taxon>Dermatophagoidinae</taxon>
        <taxon>Dermatophagoides</taxon>
    </lineage>
</organism>
<keyword evidence="2" id="KW-1185">Reference proteome</keyword>